<name>A0A0A6P3C7_9GAMM</name>
<dbReference type="EMBL" id="JSZA02000003">
    <property type="protein sequence ID" value="KHD04849.1"/>
    <property type="molecule type" value="Genomic_DNA"/>
</dbReference>
<dbReference type="Proteomes" id="UP000030428">
    <property type="component" value="Unassembled WGS sequence"/>
</dbReference>
<keyword evidence="2" id="KW-1185">Reference proteome</keyword>
<gene>
    <name evidence="1" type="ORF">PN36_00975</name>
</gene>
<comment type="caution">
    <text evidence="1">The sequence shown here is derived from an EMBL/GenBank/DDBJ whole genome shotgun (WGS) entry which is preliminary data.</text>
</comment>
<accession>A0A0A6P3C7</accession>
<organism evidence="1 2">
    <name type="scientific">Candidatus Thiomargarita nelsonii</name>
    <dbReference type="NCBI Taxonomy" id="1003181"/>
    <lineage>
        <taxon>Bacteria</taxon>
        <taxon>Pseudomonadati</taxon>
        <taxon>Pseudomonadota</taxon>
        <taxon>Gammaproteobacteria</taxon>
        <taxon>Thiotrichales</taxon>
        <taxon>Thiotrichaceae</taxon>
        <taxon>Thiomargarita</taxon>
    </lineage>
</organism>
<sequence length="153" mass="17085">MKLITSYFFILLMFWYTGVFAGPARQIELTDGSVITGEIVSFSNGIYTIKSNHLGLLKIEDSKVRSIDSGSRDSNASFGDLQGLQNLIMSSPDMMNTIMSLQDDPDFQAALQNPEVMRAVTSGDVNALLSNPLFMKLIENPRMKEIVQEVERR</sequence>
<protein>
    <submittedName>
        <fullName evidence="1">Uncharacterized protein</fullName>
    </submittedName>
</protein>
<reference evidence="1 2" key="1">
    <citation type="journal article" date="2016" name="Front. Microbiol.">
        <title>Single-Cell (Meta-)Genomics of a Dimorphic Candidatus Thiomargarita nelsonii Reveals Genomic Plasticity.</title>
        <authorList>
            <person name="Flood B.E."/>
            <person name="Fliss P."/>
            <person name="Jones D.S."/>
            <person name="Dick G.J."/>
            <person name="Jain S."/>
            <person name="Kaster A.K."/>
            <person name="Winkel M."/>
            <person name="Mussmann M."/>
            <person name="Bailey J."/>
        </authorList>
    </citation>
    <scope>NUCLEOTIDE SEQUENCE [LARGE SCALE GENOMIC DNA]</scope>
    <source>
        <strain evidence="1">Hydrate Ridge</strain>
    </source>
</reference>
<dbReference type="AlphaFoldDB" id="A0A0A6P3C7"/>
<evidence type="ECO:0000313" key="1">
    <source>
        <dbReference type="EMBL" id="KHD04849.1"/>
    </source>
</evidence>
<evidence type="ECO:0000313" key="2">
    <source>
        <dbReference type="Proteomes" id="UP000030428"/>
    </source>
</evidence>
<proteinExistence type="predicted"/>